<evidence type="ECO:0000256" key="5">
    <source>
        <dbReference type="SAM" id="MobiDB-lite"/>
    </source>
</evidence>
<reference evidence="7 8" key="1">
    <citation type="submission" date="2018-03" db="EMBL/GenBank/DDBJ databases">
        <title>Ahniella affigens gen. nov., sp. nov., a gammaproteobacterium isolated from sandy soil near a stream.</title>
        <authorList>
            <person name="Ko Y."/>
            <person name="Kim J.-H."/>
        </authorList>
    </citation>
    <scope>NUCLEOTIDE SEQUENCE [LARGE SCALE GENOMIC DNA]</scope>
    <source>
        <strain evidence="7 8">D13</strain>
    </source>
</reference>
<keyword evidence="3" id="KW-0408">Iron</keyword>
<feature type="region of interest" description="Disordered" evidence="5">
    <location>
        <begin position="192"/>
        <end position="211"/>
    </location>
</feature>
<dbReference type="InterPro" id="IPR050884">
    <property type="entry name" value="CNP_phosphodiesterase-III"/>
</dbReference>
<dbReference type="PANTHER" id="PTHR42988:SF2">
    <property type="entry name" value="CYCLIC NUCLEOTIDE PHOSPHODIESTERASE CBUA0032-RELATED"/>
    <property type="match status" value="1"/>
</dbReference>
<protein>
    <recommendedName>
        <fullName evidence="6">Calcineurin-like phosphoesterase domain-containing protein</fullName>
    </recommendedName>
</protein>
<name>A0A2P1PNU8_9GAMM</name>
<dbReference type="InterPro" id="IPR029052">
    <property type="entry name" value="Metallo-depent_PP-like"/>
</dbReference>
<organism evidence="7 8">
    <name type="scientific">Ahniella affigens</name>
    <dbReference type="NCBI Taxonomy" id="2021234"/>
    <lineage>
        <taxon>Bacteria</taxon>
        <taxon>Pseudomonadati</taxon>
        <taxon>Pseudomonadota</taxon>
        <taxon>Gammaproteobacteria</taxon>
        <taxon>Lysobacterales</taxon>
        <taxon>Rhodanobacteraceae</taxon>
        <taxon>Ahniella</taxon>
    </lineage>
</organism>
<evidence type="ECO:0000256" key="4">
    <source>
        <dbReference type="ARBA" id="ARBA00025742"/>
    </source>
</evidence>
<keyword evidence="2" id="KW-0378">Hydrolase</keyword>
<sequence length="806" mass="91446">MSNELRILHISDLHSAQRFSESGTKAHRDQQGSWRYLLEQLLDSLRQMENGDSQTFDLLVISGDITDRGQNDEFQDFADHFLRPLLSGKSFRYAVVVPGNHDVNWSIVRENCQTGKVGRSPLGGFKMAISDGNFPGVNAFYSAPTTPGQPPVTLKIPIGEHTCQIVPFNSVNLSGIPNPDVLKVLLHSDNKSENRNKGARSNKKEISQTKASEVPAIDPAVIAAEDLTNCRSVLSSLTSHDTQTFRIAVVHHNPIPFAHEAEDAKPYRFLNDGAFNDFLLENNFRLVLHGHQHQSRLVTLSDHSRRDGAASVGVDDSFMCLGAPAFGARHTPGNEIGFNIITLNFDVPGWSNALIKQVSRFDHPGQGLSRPTYRDIRQLIPIGKQSLKQREIHNKVSDILLRNDTFEVERLERFIDAQGDSEVSFFERVREIHSNLQNIRAMYSLSVFPPELWSEKRLAEFFLPEARRNIGRAAALAKSIESELVLNNEGVKRVVREAVPNLHFHFSEPLHGAIQNALRISKTLGVVSRLRNARDHELTRLGKRERSFFDRNVGRGTLRNTSHIDRSDSLSLWDNVPIVDGVDLEDSRQPNINDIDAVERALFSPSNTIFEEGMRVSISTFPWVPQKTVRPNERHFIANSLMEFPRILLWDDREFEKRTSLECIEFHENCGFPLFWMCPDTLLGRTGLGRRDIGHFTVFAKVRGESDERIRAQEDVWNDKFGNEPADWRGHLGASKIEWLWGIDAYPRHLGPGDGLVDEFVHLLRRPDIMFAADAWAMWQLGDQAWKNLKSELANQRLADWLLKVF</sequence>
<keyword evidence="8" id="KW-1185">Reference proteome</keyword>
<feature type="compositionally biased region" description="Basic and acidic residues" evidence="5">
    <location>
        <begin position="192"/>
        <end position="207"/>
    </location>
</feature>
<dbReference type="EMBL" id="CP027860">
    <property type="protein sequence ID" value="AVP96497.1"/>
    <property type="molecule type" value="Genomic_DNA"/>
</dbReference>
<dbReference type="Proteomes" id="UP000241074">
    <property type="component" value="Chromosome"/>
</dbReference>
<feature type="domain" description="Calcineurin-like phosphoesterase" evidence="6">
    <location>
        <begin position="5"/>
        <end position="108"/>
    </location>
</feature>
<dbReference type="SUPFAM" id="SSF56300">
    <property type="entry name" value="Metallo-dependent phosphatases"/>
    <property type="match status" value="1"/>
</dbReference>
<dbReference type="GO" id="GO:0046872">
    <property type="term" value="F:metal ion binding"/>
    <property type="evidence" value="ECO:0007669"/>
    <property type="project" value="UniProtKB-KW"/>
</dbReference>
<evidence type="ECO:0000256" key="1">
    <source>
        <dbReference type="ARBA" id="ARBA00022723"/>
    </source>
</evidence>
<evidence type="ECO:0000313" key="7">
    <source>
        <dbReference type="EMBL" id="AVP96497.1"/>
    </source>
</evidence>
<dbReference type="OrthoDB" id="9811542at2"/>
<dbReference type="AlphaFoldDB" id="A0A2P1PNU8"/>
<gene>
    <name evidence="7" type="ORF">C7S18_04480</name>
</gene>
<dbReference type="KEGG" id="xba:C7S18_04480"/>
<evidence type="ECO:0000259" key="6">
    <source>
        <dbReference type="Pfam" id="PF00149"/>
    </source>
</evidence>
<dbReference type="Gene3D" id="3.60.21.10">
    <property type="match status" value="1"/>
</dbReference>
<dbReference type="Pfam" id="PF00149">
    <property type="entry name" value="Metallophos"/>
    <property type="match status" value="1"/>
</dbReference>
<dbReference type="RefSeq" id="WP_106890426.1">
    <property type="nucleotide sequence ID" value="NZ_CP027860.1"/>
</dbReference>
<proteinExistence type="inferred from homology"/>
<accession>A0A2P1PNU8</accession>
<keyword evidence="1" id="KW-0479">Metal-binding</keyword>
<comment type="similarity">
    <text evidence="4">Belongs to the cyclic nucleotide phosphodiesterase class-III family.</text>
</comment>
<dbReference type="PANTHER" id="PTHR42988">
    <property type="entry name" value="PHOSPHOHYDROLASE"/>
    <property type="match status" value="1"/>
</dbReference>
<dbReference type="GO" id="GO:0016787">
    <property type="term" value="F:hydrolase activity"/>
    <property type="evidence" value="ECO:0007669"/>
    <property type="project" value="UniProtKB-KW"/>
</dbReference>
<evidence type="ECO:0000256" key="3">
    <source>
        <dbReference type="ARBA" id="ARBA00023004"/>
    </source>
</evidence>
<evidence type="ECO:0000256" key="2">
    <source>
        <dbReference type="ARBA" id="ARBA00022801"/>
    </source>
</evidence>
<dbReference type="InterPro" id="IPR004843">
    <property type="entry name" value="Calcineurin-like_PHP"/>
</dbReference>
<reference evidence="7 8" key="2">
    <citation type="submission" date="2018-03" db="EMBL/GenBank/DDBJ databases">
        <authorList>
            <person name="Keele B.F."/>
        </authorList>
    </citation>
    <scope>NUCLEOTIDE SEQUENCE [LARGE SCALE GENOMIC DNA]</scope>
    <source>
        <strain evidence="7 8">D13</strain>
    </source>
</reference>
<evidence type="ECO:0000313" key="8">
    <source>
        <dbReference type="Proteomes" id="UP000241074"/>
    </source>
</evidence>